<proteinExistence type="predicted"/>
<dbReference type="AlphaFoldDB" id="A0A511WYH6"/>
<dbReference type="Proteomes" id="UP000321886">
    <property type="component" value="Unassembled WGS sequence"/>
</dbReference>
<reference evidence="1 2" key="1">
    <citation type="submission" date="2019-07" db="EMBL/GenBank/DDBJ databases">
        <title>Whole genome shotgun sequence of Halobacillus faecis NBRC 103569.</title>
        <authorList>
            <person name="Hosoyama A."/>
            <person name="Uohara A."/>
            <person name="Ohji S."/>
            <person name="Ichikawa N."/>
        </authorList>
    </citation>
    <scope>NUCLEOTIDE SEQUENCE [LARGE SCALE GENOMIC DNA]</scope>
    <source>
        <strain evidence="1 2">NBRC 103569</strain>
    </source>
</reference>
<protein>
    <submittedName>
        <fullName evidence="1">Uncharacterized protein</fullName>
    </submittedName>
</protein>
<accession>A0A511WYH6</accession>
<name>A0A511WYH6_9BACI</name>
<dbReference type="EMBL" id="BJYD01000042">
    <property type="protein sequence ID" value="GEN55508.1"/>
    <property type="molecule type" value="Genomic_DNA"/>
</dbReference>
<organism evidence="1 2">
    <name type="scientific">Halobacillus faecis</name>
    <dbReference type="NCBI Taxonomy" id="360184"/>
    <lineage>
        <taxon>Bacteria</taxon>
        <taxon>Bacillati</taxon>
        <taxon>Bacillota</taxon>
        <taxon>Bacilli</taxon>
        <taxon>Bacillales</taxon>
        <taxon>Bacillaceae</taxon>
        <taxon>Halobacillus</taxon>
    </lineage>
</organism>
<comment type="caution">
    <text evidence="1">The sequence shown here is derived from an EMBL/GenBank/DDBJ whole genome shotgun (WGS) entry which is preliminary data.</text>
</comment>
<keyword evidence="2" id="KW-1185">Reference proteome</keyword>
<sequence>MLLLNYLSVMEHVSLKHMWYLKNGQDDQLAQAFILTSGKCESSIMGVLRFFMLKKIQSWIHFRHYKSKEEKNR</sequence>
<evidence type="ECO:0000313" key="1">
    <source>
        <dbReference type="EMBL" id="GEN55508.1"/>
    </source>
</evidence>
<gene>
    <name evidence="1" type="ORF">HFA01_37700</name>
</gene>
<evidence type="ECO:0000313" key="2">
    <source>
        <dbReference type="Proteomes" id="UP000321886"/>
    </source>
</evidence>